<organism evidence="2 3">
    <name type="scientific">Caenorhabditis elegans</name>
    <dbReference type="NCBI Taxonomy" id="6239"/>
    <lineage>
        <taxon>Eukaryota</taxon>
        <taxon>Metazoa</taxon>
        <taxon>Ecdysozoa</taxon>
        <taxon>Nematoda</taxon>
        <taxon>Chromadorea</taxon>
        <taxon>Rhabditida</taxon>
        <taxon>Rhabditina</taxon>
        <taxon>Rhabditomorpha</taxon>
        <taxon>Rhabditoidea</taxon>
        <taxon>Rhabditidae</taxon>
        <taxon>Peloderinae</taxon>
        <taxon>Caenorhabditis</taxon>
    </lineage>
</organism>
<dbReference type="OrthoDB" id="5824638at2759"/>
<dbReference type="PaxDb" id="6239-F11D11.3"/>
<evidence type="ECO:0000313" key="4">
    <source>
        <dbReference type="WormBase" id="F11D11.3"/>
    </source>
</evidence>
<dbReference type="InParanoid" id="O62153"/>
<dbReference type="AlphaFoldDB" id="O62153"/>
<dbReference type="GeneID" id="184350"/>
<feature type="signal peptide" evidence="1">
    <location>
        <begin position="1"/>
        <end position="18"/>
    </location>
</feature>
<reference evidence="2 3" key="1">
    <citation type="journal article" date="1998" name="Science">
        <title>Genome sequence of the nematode C. elegans: a platform for investigating biology.</title>
        <authorList>
            <consortium name="The C. elegans sequencing consortium"/>
            <person name="Sulson J.E."/>
            <person name="Waterston R."/>
        </authorList>
    </citation>
    <scope>NUCLEOTIDE SEQUENCE [LARGE SCALE GENOMIC DNA]</scope>
    <source>
        <strain evidence="2 3">Bristol N2</strain>
    </source>
</reference>
<dbReference type="Pfam" id="PF03409">
    <property type="entry name" value="Glycoprotein"/>
    <property type="match status" value="1"/>
</dbReference>
<dbReference type="FunCoup" id="O62153">
    <property type="interactions" value="184"/>
</dbReference>
<dbReference type="PeptideAtlas" id="O62153"/>
<dbReference type="STRING" id="6239.F11D11.3.1"/>
<dbReference type="HOGENOM" id="CLU_046187_0_0_1"/>
<dbReference type="PANTHER" id="PTHR21733:SF4">
    <property type="entry name" value="DOWNSTREAM OF DAF-16 (REGULATED BY DAF-16)-RELATED"/>
    <property type="match status" value="1"/>
</dbReference>
<dbReference type="KEGG" id="cel:CELE_F11D11.3"/>
<sequence>MVLLTLLAFSTLFISCFAQQLIKLSSFKGLRVHNEINVEAPFHMYLSAQSDSYSILRQIFLITEDGSTTLSSLTQYNGQINPFVVEKSVYLTTTLNDDVMKTLNGVIFISSKKKRADSCLGVYNIGHETGIGNDNIYVCTYLILNTSLNKYVISQWSQDPTSKAYLYAGIPQDSPEPENTQIFSNPVHTNEGDFYFYYVNDFSLSMTAFYVKRFNNVFFVIDQENSSNRVVNGSWTRDVTSTGFYMKPLGSADNTTIVNIKRDTKHTGFSGANVVGNLPNGGSVTVGFYGDGTKYERTVTPNTSITSWTIPYIERTFQVSSTNGKDGEYYVQYFVSEGSLNGSIVTTTSPPPSTTSKFRIEATTTSKFRIEATTRSTGLVRFVLSMATLMMFWL</sequence>
<keyword evidence="3" id="KW-1185">Reference proteome</keyword>
<name>O62153_CAEEL</name>
<dbReference type="EMBL" id="BX284605">
    <property type="protein sequence ID" value="CAB04096.1"/>
    <property type="molecule type" value="Genomic_DNA"/>
</dbReference>
<evidence type="ECO:0000313" key="3">
    <source>
        <dbReference type="Proteomes" id="UP000001940"/>
    </source>
</evidence>
<protein>
    <submittedName>
        <fullName evidence="2">CUB_2 domain-containing protein</fullName>
    </submittedName>
</protein>
<dbReference type="Bgee" id="WBGene00008698">
    <property type="expression patterns" value="Expressed in pharyngeal muscle cell (C elegans)"/>
</dbReference>
<proteinExistence type="predicted"/>
<feature type="chain" id="PRO_5004159413" evidence="1">
    <location>
        <begin position="19"/>
        <end position="394"/>
    </location>
</feature>
<dbReference type="WormBase" id="F11D11.3">
    <property type="protein sequence ID" value="CE15794"/>
    <property type="gene ID" value="WBGene00008698"/>
</dbReference>
<gene>
    <name evidence="2" type="ORF">CELE_F11D11.3</name>
    <name evidence="2 4" type="ORF">F11D11.3</name>
</gene>
<dbReference type="InterPro" id="IPR005071">
    <property type="entry name" value="Glycoprotein"/>
</dbReference>
<dbReference type="OMA" id="TISQWEQ"/>
<dbReference type="CTD" id="184350"/>
<dbReference type="PhylomeDB" id="O62153"/>
<evidence type="ECO:0000313" key="2">
    <source>
        <dbReference type="EMBL" id="CAB04096.1"/>
    </source>
</evidence>
<accession>O62153</accession>
<dbReference type="GO" id="GO:0045087">
    <property type="term" value="P:innate immune response"/>
    <property type="evidence" value="ECO:0007007"/>
    <property type="project" value="WormBase"/>
</dbReference>
<dbReference type="UCSC" id="F11D11.3">
    <property type="organism name" value="c. elegans"/>
</dbReference>
<dbReference type="PANTHER" id="PTHR21733">
    <property type="entry name" value="CUB_2 DOMAIN-CONTAINING PROTEIN-RELATED-RELATED"/>
    <property type="match status" value="1"/>
</dbReference>
<dbReference type="Proteomes" id="UP000001940">
    <property type="component" value="Chromosome V"/>
</dbReference>
<evidence type="ECO:0000256" key="1">
    <source>
        <dbReference type="SAM" id="SignalP"/>
    </source>
</evidence>
<dbReference type="AGR" id="WB:WBGene00008698"/>
<dbReference type="PIR" id="T20778">
    <property type="entry name" value="T20778"/>
</dbReference>
<keyword evidence="1" id="KW-0732">Signal</keyword>
<dbReference type="RefSeq" id="NP_507662.1">
    <property type="nucleotide sequence ID" value="NM_075261.1"/>
</dbReference>